<protein>
    <submittedName>
        <fullName evidence="1">DUF4198 domain-containing protein</fullName>
    </submittedName>
</protein>
<dbReference type="Pfam" id="PF10670">
    <property type="entry name" value="DUF4198"/>
    <property type="match status" value="1"/>
</dbReference>
<reference evidence="1 2" key="1">
    <citation type="submission" date="2020-04" db="EMBL/GenBank/DDBJ databases">
        <title>Metagenomic profiling of ammonia- and methane-oxidizing microorganisms in a Dutch drinking water treatment plant.</title>
        <authorList>
            <person name="Poghosyan L."/>
            <person name="Leucker S."/>
        </authorList>
    </citation>
    <scope>NUCLEOTIDE SEQUENCE [LARGE SCALE GENOMIC DNA]</scope>
    <source>
        <strain evidence="1">S-RSF-IL-03</strain>
    </source>
</reference>
<dbReference type="InterPro" id="IPR019613">
    <property type="entry name" value="DUF4198"/>
</dbReference>
<comment type="caution">
    <text evidence="1">The sequence shown here is derived from an EMBL/GenBank/DDBJ whole genome shotgun (WGS) entry which is preliminary data.</text>
</comment>
<dbReference type="Proteomes" id="UP000580839">
    <property type="component" value="Unassembled WGS sequence"/>
</dbReference>
<evidence type="ECO:0000313" key="1">
    <source>
        <dbReference type="EMBL" id="NOT34604.1"/>
    </source>
</evidence>
<organism evidence="1 2">
    <name type="scientific">Eiseniibacteriota bacterium</name>
    <dbReference type="NCBI Taxonomy" id="2212470"/>
    <lineage>
        <taxon>Bacteria</taxon>
        <taxon>Candidatus Eiseniibacteriota</taxon>
    </lineage>
</organism>
<accession>A0A849SPN6</accession>
<evidence type="ECO:0000313" key="2">
    <source>
        <dbReference type="Proteomes" id="UP000580839"/>
    </source>
</evidence>
<dbReference type="EMBL" id="JABFRW010000133">
    <property type="protein sequence ID" value="NOT34604.1"/>
    <property type="molecule type" value="Genomic_DNA"/>
</dbReference>
<name>A0A849SPN6_UNCEI</name>
<proteinExistence type="predicted"/>
<gene>
    <name evidence="1" type="ORF">HOP12_10595</name>
</gene>
<sequence>MPLANPARASSAIAALLLAAMVGPWLAVSTAHAHEFWLAPSRYRAAIGETLAVQAWVGTGFRGERKPYAAPRAHRLVMRNERERDLKQVAAHGDLAFVRWVVGDPGGASIGYESDFASVVLEPRPFDAYLETEGLEAARRTRARLGARAGAGRERYARCPKTWVAGTDPARATRPLGLTFEIIPETDPTPDGPLAVRLLFRGRPVADVLVRAWRTELAAAASPRDAATRDSVGPVVAVRTDRSGRARLPIKGSGEWLISGVHMTPCSDRGLADWESWWASLTFARTAP</sequence>
<dbReference type="AlphaFoldDB" id="A0A849SPN6"/>